<evidence type="ECO:0000256" key="1">
    <source>
        <dbReference type="SAM" id="MobiDB-lite"/>
    </source>
</evidence>
<evidence type="ECO:0000313" key="3">
    <source>
        <dbReference type="Proteomes" id="UP000198242"/>
    </source>
</evidence>
<organism evidence="2 3">
    <name type="scientific">Micromonospora viridifaciens</name>
    <dbReference type="NCBI Taxonomy" id="1881"/>
    <lineage>
        <taxon>Bacteria</taxon>
        <taxon>Bacillati</taxon>
        <taxon>Actinomycetota</taxon>
        <taxon>Actinomycetes</taxon>
        <taxon>Micromonosporales</taxon>
        <taxon>Micromonosporaceae</taxon>
        <taxon>Micromonospora</taxon>
    </lineage>
</organism>
<dbReference type="Proteomes" id="UP000198242">
    <property type="component" value="Chromosome I"/>
</dbReference>
<proteinExistence type="predicted"/>
<keyword evidence="3" id="KW-1185">Reference proteome</keyword>
<protein>
    <submittedName>
        <fullName evidence="2">Uncharacterized protein</fullName>
    </submittedName>
</protein>
<feature type="region of interest" description="Disordered" evidence="1">
    <location>
        <begin position="1"/>
        <end position="74"/>
    </location>
</feature>
<feature type="compositionally biased region" description="Pro residues" evidence="1">
    <location>
        <begin position="1"/>
        <end position="11"/>
    </location>
</feature>
<name>A0A1C4VK24_MICVI</name>
<dbReference type="RefSeq" id="WP_089005597.1">
    <property type="nucleotide sequence ID" value="NZ_LT607411.1"/>
</dbReference>
<dbReference type="EMBL" id="LT607411">
    <property type="protein sequence ID" value="SCE84155.1"/>
    <property type="molecule type" value="Genomic_DNA"/>
</dbReference>
<evidence type="ECO:0000313" key="2">
    <source>
        <dbReference type="EMBL" id="SCE84155.1"/>
    </source>
</evidence>
<sequence length="343" mass="36954">MTDPAPLPGLPRPLLTPSGDGTPGHAPALTTGRDSQNYAPPFDPAEVAAKMPPRPATGSGHIPGEFREPAEPFAPPAWADVPADLAEALAEYDAKRAAWSAAVDDVDEYRESARLSRAQREAAVQAAGRAAARGAKRPAIPSAITEADEETEVRVLSAVVATRQTEADAAARKADRLAMTYAADWAAEAVERFGPALGEASAAVQAAYEAAQRAESVLSQSAHWRSLALAADLGRAGVRVTEHQRARILSDLLDASKPWQYSTAEAQRRNPTDLLNRVHEALGTLRMCDPGVIPAADTLYLPGGDEVYRVVWRAIFDNATEERKQRFRDRHAGGYPLHHERER</sequence>
<reference evidence="3" key="1">
    <citation type="submission" date="2016-06" db="EMBL/GenBank/DDBJ databases">
        <authorList>
            <person name="Varghese N."/>
            <person name="Submissions Spin"/>
        </authorList>
    </citation>
    <scope>NUCLEOTIDE SEQUENCE [LARGE SCALE GENOMIC DNA]</scope>
    <source>
        <strain evidence="3">DSM 43909</strain>
    </source>
</reference>
<dbReference type="AlphaFoldDB" id="A0A1C4VK24"/>
<accession>A0A1C4VK24</accession>
<gene>
    <name evidence="2" type="ORF">GA0074695_1531</name>
</gene>
<dbReference type="OrthoDB" id="10011579at2"/>